<name>A0A284VL60_9EURY</name>
<reference evidence="3" key="1">
    <citation type="submission" date="2017-06" db="EMBL/GenBank/DDBJ databases">
        <authorList>
            <person name="Cremers G."/>
        </authorList>
    </citation>
    <scope>NUCLEOTIDE SEQUENCE [LARGE SCALE GENOMIC DNA]</scope>
</reference>
<dbReference type="OrthoDB" id="9023at2157"/>
<dbReference type="Pfam" id="PF06348">
    <property type="entry name" value="DUF1059"/>
    <property type="match status" value="1"/>
</dbReference>
<dbReference type="InterPro" id="IPR009409">
    <property type="entry name" value="DUF1059"/>
</dbReference>
<dbReference type="AlphaFoldDB" id="A0A284VL60"/>
<accession>A0A284VL60</accession>
<keyword evidence="3" id="KW-1185">Reference proteome</keyword>
<dbReference type="RefSeq" id="WP_096204224.1">
    <property type="nucleotide sequence ID" value="NZ_FZMP01000048.1"/>
</dbReference>
<evidence type="ECO:0000313" key="2">
    <source>
        <dbReference type="EMBL" id="SNQ59927.1"/>
    </source>
</evidence>
<sequence length="54" mass="6257">MTKEIECRASGIDCPFMIRDEDDNELASLAQQHLQNTHHKSMSREELLRTAKEV</sequence>
<feature type="compositionally biased region" description="Basic and acidic residues" evidence="1">
    <location>
        <begin position="42"/>
        <end position="54"/>
    </location>
</feature>
<gene>
    <name evidence="2" type="ORF">MNV_1410003</name>
</gene>
<proteinExistence type="predicted"/>
<dbReference type="Proteomes" id="UP000218615">
    <property type="component" value="Unassembled WGS sequence"/>
</dbReference>
<feature type="region of interest" description="Disordered" evidence="1">
    <location>
        <begin position="34"/>
        <end position="54"/>
    </location>
</feature>
<dbReference type="EMBL" id="FZMP01000048">
    <property type="protein sequence ID" value="SNQ59927.1"/>
    <property type="molecule type" value="Genomic_DNA"/>
</dbReference>
<evidence type="ECO:0008006" key="4">
    <source>
        <dbReference type="Google" id="ProtNLM"/>
    </source>
</evidence>
<organism evidence="2 3">
    <name type="scientific">Candidatus Methanoperedens nitratireducens</name>
    <dbReference type="NCBI Taxonomy" id="1392998"/>
    <lineage>
        <taxon>Archaea</taxon>
        <taxon>Methanobacteriati</taxon>
        <taxon>Methanobacteriota</taxon>
        <taxon>Stenosarchaea group</taxon>
        <taxon>Methanomicrobia</taxon>
        <taxon>Methanosarcinales</taxon>
        <taxon>ANME-2 cluster</taxon>
        <taxon>Candidatus Methanoperedentaceae</taxon>
        <taxon>Candidatus Methanoperedens</taxon>
    </lineage>
</organism>
<evidence type="ECO:0000313" key="3">
    <source>
        <dbReference type="Proteomes" id="UP000218615"/>
    </source>
</evidence>
<evidence type="ECO:0000256" key="1">
    <source>
        <dbReference type="SAM" id="MobiDB-lite"/>
    </source>
</evidence>
<protein>
    <recommendedName>
        <fullName evidence="4">Small metal-binding protein</fullName>
    </recommendedName>
</protein>